<organism evidence="1 2">
    <name type="scientific">Streptomyces durmitorensis</name>
    <dbReference type="NCBI Taxonomy" id="319947"/>
    <lineage>
        <taxon>Bacteria</taxon>
        <taxon>Bacillati</taxon>
        <taxon>Actinomycetota</taxon>
        <taxon>Actinomycetes</taxon>
        <taxon>Kitasatosporales</taxon>
        <taxon>Streptomycetaceae</taxon>
        <taxon>Streptomyces</taxon>
    </lineage>
</organism>
<name>A0ABY4Q6B3_9ACTN</name>
<protein>
    <recommendedName>
        <fullName evidence="3">Phage protein D</fullName>
    </recommendedName>
</protein>
<evidence type="ECO:0000313" key="1">
    <source>
        <dbReference type="EMBL" id="UQT60687.1"/>
    </source>
</evidence>
<proteinExistence type="predicted"/>
<dbReference type="RefSeq" id="WP_249592020.1">
    <property type="nucleotide sequence ID" value="NZ_BAAAQL010000018.1"/>
</dbReference>
<reference evidence="1 2" key="1">
    <citation type="submission" date="2022-05" db="EMBL/GenBank/DDBJ databases">
        <authorList>
            <person name="Zhou X."/>
            <person name="Li K."/>
            <person name="Man Y."/>
        </authorList>
    </citation>
    <scope>NUCLEOTIDE SEQUENCE [LARGE SCALE GENOMIC DNA]</scope>
    <source>
        <strain evidence="1 2">MS405</strain>
    </source>
</reference>
<keyword evidence="2" id="KW-1185">Reference proteome</keyword>
<dbReference type="SUPFAM" id="SSF69279">
    <property type="entry name" value="Phage tail proteins"/>
    <property type="match status" value="1"/>
</dbReference>
<accession>A0ABY4Q6B3</accession>
<dbReference type="EMBL" id="CP097289">
    <property type="protein sequence ID" value="UQT60687.1"/>
    <property type="molecule type" value="Genomic_DNA"/>
</dbReference>
<evidence type="ECO:0008006" key="3">
    <source>
        <dbReference type="Google" id="ProtNLM"/>
    </source>
</evidence>
<gene>
    <name evidence="1" type="ORF">M4V62_39565</name>
</gene>
<evidence type="ECO:0000313" key="2">
    <source>
        <dbReference type="Proteomes" id="UP000829992"/>
    </source>
</evidence>
<dbReference type="Proteomes" id="UP000829992">
    <property type="component" value="Chromosome"/>
</dbReference>
<sequence length="369" mass="39270">MAGTGVRMQLLMGPTVVLPAPYEVVDALIGVQVWSSGRQQDAFRLTFALGKDSAVDYGLLRGGYFDPPARVSVAVAMGATFDVLINGIVTDHQVVPSDRPGASRLVVTGDDLSFELALEERSASYPGQSDAEIVEKIVTGYGLRPEVTATDDRPTESMRIPNQQGTDLDYVRRLARRNGFVFFLEPTRLPGVSTAYWGPEPRGPGGQPPLSVGMGPDANVEGPITFGFDAAGPATPQVTILEPRTGLSITIPLPASPLAALSGRPTAALRKVTARDAAHLDPVQAVMRAMAMSSDAADAVTGRGELDAVRYGRVLRPRRSVEVRGAGQSHDGGYYVQEVSHLIERGSYRQSFVLTREGLGALSTRVGLS</sequence>